<dbReference type="InterPro" id="IPR050484">
    <property type="entry name" value="Transf_Hexapept/Carb_Anhydrase"/>
</dbReference>
<dbReference type="SUPFAM" id="SSF51161">
    <property type="entry name" value="Trimeric LpxA-like enzymes"/>
    <property type="match status" value="1"/>
</dbReference>
<dbReference type="CDD" id="cd04645">
    <property type="entry name" value="LbH_gamma_CA_like"/>
    <property type="match status" value="1"/>
</dbReference>
<dbReference type="RefSeq" id="WP_320426033.1">
    <property type="nucleotide sequence ID" value="NZ_JAXCLA010000009.1"/>
</dbReference>
<evidence type="ECO:0000313" key="2">
    <source>
        <dbReference type="Proteomes" id="UP001285263"/>
    </source>
</evidence>
<dbReference type="PANTHER" id="PTHR13061:SF29">
    <property type="entry name" value="GAMMA CARBONIC ANHYDRASE-LIKE 1, MITOCHONDRIAL-RELATED"/>
    <property type="match status" value="1"/>
</dbReference>
<evidence type="ECO:0000313" key="1">
    <source>
        <dbReference type="EMBL" id="MDY0748068.1"/>
    </source>
</evidence>
<sequence>MTIYKLGATVPQIDSTAYVADNATVVGRVVLHQGSSVWFPAVLRADNEAIEIGEGSNVQDGAILHTDPGFPLLVGKDVSIGHQAMLHGCTVGDGTLIGIQSVILNGAKIGRNCLVGAGAVVTEGKEFPDNSLIVGAPAKVVREMTDGAIEKLKSNAAEYTERAERYRTSLSISGAGSG</sequence>
<dbReference type="Pfam" id="PF00132">
    <property type="entry name" value="Hexapep"/>
    <property type="match status" value="1"/>
</dbReference>
<dbReference type="EMBL" id="JAXCLA010000009">
    <property type="protein sequence ID" value="MDY0748068.1"/>
    <property type="molecule type" value="Genomic_DNA"/>
</dbReference>
<keyword evidence="2" id="KW-1185">Reference proteome</keyword>
<proteinExistence type="predicted"/>
<dbReference type="Gene3D" id="2.160.10.10">
    <property type="entry name" value="Hexapeptide repeat proteins"/>
    <property type="match status" value="1"/>
</dbReference>
<dbReference type="PANTHER" id="PTHR13061">
    <property type="entry name" value="DYNACTIN SUBUNIT P25"/>
    <property type="match status" value="1"/>
</dbReference>
<name>A0ABU5DQR2_9BURK</name>
<reference evidence="1 2" key="1">
    <citation type="submission" date="2023-11" db="EMBL/GenBank/DDBJ databases">
        <title>Paucibacter sp. nov., isolated from fresh soil in Korea.</title>
        <authorList>
            <person name="Le N.T.T."/>
        </authorList>
    </citation>
    <scope>NUCLEOTIDE SEQUENCE [LARGE SCALE GENOMIC DNA]</scope>
    <source>
        <strain evidence="1 2">R3-3</strain>
    </source>
</reference>
<dbReference type="InterPro" id="IPR001451">
    <property type="entry name" value="Hexapep"/>
</dbReference>
<gene>
    <name evidence="1" type="ORF">SNE35_26445</name>
</gene>
<dbReference type="InterPro" id="IPR011004">
    <property type="entry name" value="Trimer_LpxA-like_sf"/>
</dbReference>
<comment type="caution">
    <text evidence="1">The sequence shown here is derived from an EMBL/GenBank/DDBJ whole genome shotgun (WGS) entry which is preliminary data.</text>
</comment>
<protein>
    <submittedName>
        <fullName evidence="1">Gamma carbonic anhydrase family protein</fullName>
    </submittedName>
</protein>
<dbReference type="Proteomes" id="UP001285263">
    <property type="component" value="Unassembled WGS sequence"/>
</dbReference>
<dbReference type="InterPro" id="IPR047324">
    <property type="entry name" value="LbH_gamma_CA-like"/>
</dbReference>
<accession>A0ABU5DQR2</accession>
<organism evidence="1 2">
    <name type="scientific">Roseateles agri</name>
    <dbReference type="NCBI Taxonomy" id="3098619"/>
    <lineage>
        <taxon>Bacteria</taxon>
        <taxon>Pseudomonadati</taxon>
        <taxon>Pseudomonadota</taxon>
        <taxon>Betaproteobacteria</taxon>
        <taxon>Burkholderiales</taxon>
        <taxon>Sphaerotilaceae</taxon>
        <taxon>Roseateles</taxon>
    </lineage>
</organism>